<evidence type="ECO:0000256" key="1">
    <source>
        <dbReference type="SAM" id="Coils"/>
    </source>
</evidence>
<dbReference type="PANTHER" id="PTHR34825">
    <property type="entry name" value="CONSERVED PROTEIN, WITH A WEAK D-GALACTARATE DEHYDRATASE/ALTRONATE HYDROLASE DOMAIN"/>
    <property type="match status" value="1"/>
</dbReference>
<feature type="domain" description="AAA-ATPase-like" evidence="2">
    <location>
        <begin position="5"/>
        <end position="224"/>
    </location>
</feature>
<comment type="caution">
    <text evidence="3">The sequence shown here is derived from an EMBL/GenBank/DDBJ whole genome shotgun (WGS) entry which is preliminary data.</text>
</comment>
<dbReference type="Proteomes" id="UP000294697">
    <property type="component" value="Unassembled WGS sequence"/>
</dbReference>
<name>A0A4R7Z9B1_9FIRM</name>
<keyword evidence="1" id="KW-0175">Coiled coil</keyword>
<protein>
    <submittedName>
        <fullName evidence="3">PD-(D/E)XK nuclease superfamily protein</fullName>
    </submittedName>
</protein>
<dbReference type="EMBL" id="SODA01000001">
    <property type="protein sequence ID" value="TDW07571.1"/>
    <property type="molecule type" value="Genomic_DNA"/>
</dbReference>
<evidence type="ECO:0000313" key="4">
    <source>
        <dbReference type="Proteomes" id="UP000294697"/>
    </source>
</evidence>
<reference evidence="3 4" key="1">
    <citation type="submission" date="2019-03" db="EMBL/GenBank/DDBJ databases">
        <title>Subsurface microbial communities from deep shales in Ohio and West Virginia, USA.</title>
        <authorList>
            <person name="Wrighton K."/>
        </authorList>
    </citation>
    <scope>NUCLEOTIDE SEQUENCE [LARGE SCALE GENOMIC DNA]</scope>
    <source>
        <strain evidence="3 4">MSL9.2</strain>
    </source>
</reference>
<accession>A0A4R7Z9B1</accession>
<dbReference type="RefSeq" id="WP_111570968.1">
    <property type="nucleotide sequence ID" value="NZ_QLME01000002.1"/>
</dbReference>
<gene>
    <name evidence="3" type="ORF">C8C77_10140</name>
</gene>
<dbReference type="PANTHER" id="PTHR34825:SF2">
    <property type="entry name" value="AAA-ATPASE-LIKE DOMAIN-CONTAINING PROTEIN"/>
    <property type="match status" value="1"/>
</dbReference>
<dbReference type="OrthoDB" id="1050390at2"/>
<sequence>MARIPYGVSSFSRLQKDNYIYIDKTKYIETLESYGEPYIFFLRPRRFGKTLFLSTLENYYDIQEKENFDRLFGDLYIGQNTTELANNYYILKFDFSGVTTNSKSEMKRLFAQKVKKGIKSFVDKYDFDINISESEEAAGIIHDFNMEIANKIRHQERKIYLLIDEYDHFANDILGKDPDEFQEIVGQTGSIRIFFEAIKEATADGIISRIFVTGVSPITLDSMTSGFNIAKNKTMDSNLNTMMGFTEKEARYLIKETMPGYDFDSMLQRLKEYYDGYLFTHRANERVFNTDMLLYYVSEYLIDNTEPSELIDSNISSDYSKLQNLFSLKDRKQNYEILEDILAGNDQRGKVTVEFNLQRRFSKKDFLSLLFYLGFLTIAREEDGFIYFRVPNYAVKEIYFDYFNSIISEETLFDSLEIEASVVEILKNGDIKPFIEKVEATLAALSNRDYIKFDEKYIKILIFSYLNLTQLSIVKSEYEVEEGYLDLALLRRNKKKGNFDALIELKYIKAADYREKGEALVEQKLNEASEQLERYGRAAEFKDRKDLKKWALVFTGTDAAAVKVIK</sequence>
<dbReference type="Pfam" id="PF09820">
    <property type="entry name" value="AAA-ATPase_like"/>
    <property type="match status" value="1"/>
</dbReference>
<proteinExistence type="predicted"/>
<evidence type="ECO:0000259" key="2">
    <source>
        <dbReference type="Pfam" id="PF09820"/>
    </source>
</evidence>
<dbReference type="Pfam" id="PF08011">
    <property type="entry name" value="PDDEXK_9"/>
    <property type="match status" value="1"/>
</dbReference>
<dbReference type="AlphaFoldDB" id="A0A4R7Z9B1"/>
<dbReference type="Gene3D" id="3.40.50.300">
    <property type="entry name" value="P-loop containing nucleotide triphosphate hydrolases"/>
    <property type="match status" value="1"/>
</dbReference>
<dbReference type="SUPFAM" id="SSF52540">
    <property type="entry name" value="P-loop containing nucleoside triphosphate hydrolases"/>
    <property type="match status" value="1"/>
</dbReference>
<organism evidence="3 4">
    <name type="scientific">Halanaerobium saccharolyticum</name>
    <dbReference type="NCBI Taxonomy" id="43595"/>
    <lineage>
        <taxon>Bacteria</taxon>
        <taxon>Bacillati</taxon>
        <taxon>Bacillota</taxon>
        <taxon>Clostridia</taxon>
        <taxon>Halanaerobiales</taxon>
        <taxon>Halanaerobiaceae</taxon>
        <taxon>Halanaerobium</taxon>
    </lineage>
</organism>
<dbReference type="InterPro" id="IPR027417">
    <property type="entry name" value="P-loop_NTPase"/>
</dbReference>
<evidence type="ECO:0000313" key="3">
    <source>
        <dbReference type="EMBL" id="TDW07571.1"/>
    </source>
</evidence>
<dbReference type="InterPro" id="IPR012547">
    <property type="entry name" value="PDDEXK_9"/>
</dbReference>
<dbReference type="InterPro" id="IPR018631">
    <property type="entry name" value="AAA-ATPase-like_dom"/>
</dbReference>
<feature type="coiled-coil region" evidence="1">
    <location>
        <begin position="518"/>
        <end position="545"/>
    </location>
</feature>